<dbReference type="PANTHER" id="PTHR13710">
    <property type="entry name" value="DNA HELICASE RECQ FAMILY MEMBER"/>
    <property type="match status" value="1"/>
</dbReference>
<reference evidence="12 13" key="1">
    <citation type="journal article" date="2014" name="BMC Genomics">
        <title>A genomic perspective on a new bacterial genus and species from the Alcaligenaceae family, Basilea psittacipulmonis.</title>
        <authorList>
            <person name="Whiteson K.L."/>
            <person name="Hernandez D."/>
            <person name="Lazarevic V."/>
            <person name="Gaia N."/>
            <person name="Farinelli L."/>
            <person name="Francois P."/>
            <person name="Pilo P."/>
            <person name="Frey J."/>
            <person name="Schrenzel J."/>
        </authorList>
    </citation>
    <scope>NUCLEOTIDE SEQUENCE [LARGE SCALE GENOMIC DNA]</scope>
    <source>
        <strain evidence="12 13">DSM 24701</strain>
    </source>
</reference>
<dbReference type="SMART" id="SM00487">
    <property type="entry name" value="DEXDc"/>
    <property type="match status" value="1"/>
</dbReference>
<dbReference type="GO" id="GO:0005524">
    <property type="term" value="F:ATP binding"/>
    <property type="evidence" value="ECO:0007669"/>
    <property type="project" value="UniProtKB-KW"/>
</dbReference>
<dbReference type="PANTHER" id="PTHR13710:SF105">
    <property type="entry name" value="ATP-DEPENDENT DNA HELICASE Q1"/>
    <property type="match status" value="1"/>
</dbReference>
<keyword evidence="4" id="KW-0347">Helicase</keyword>
<dbReference type="SUPFAM" id="SSF46785">
    <property type="entry name" value="Winged helix' DNA-binding domain"/>
    <property type="match status" value="1"/>
</dbReference>
<comment type="catalytic activity">
    <reaction evidence="8">
        <text>Couples ATP hydrolysis with the unwinding of duplex DNA by translocating in the 3'-5' direction.</text>
        <dbReference type="EC" id="5.6.2.4"/>
    </reaction>
</comment>
<dbReference type="Pfam" id="PF00271">
    <property type="entry name" value="Helicase_C"/>
    <property type="match status" value="1"/>
</dbReference>
<dbReference type="PROSITE" id="PS51192">
    <property type="entry name" value="HELICASE_ATP_BIND_1"/>
    <property type="match status" value="1"/>
</dbReference>
<dbReference type="Pfam" id="PF00270">
    <property type="entry name" value="DEAD"/>
    <property type="match status" value="1"/>
</dbReference>
<feature type="domain" description="Helicase C-terminal" evidence="11">
    <location>
        <begin position="245"/>
        <end position="391"/>
    </location>
</feature>
<dbReference type="InterPro" id="IPR029057">
    <property type="entry name" value="PRTase-like"/>
</dbReference>
<evidence type="ECO:0000313" key="13">
    <source>
        <dbReference type="Proteomes" id="UP000028945"/>
    </source>
</evidence>
<evidence type="ECO:0000313" key="12">
    <source>
        <dbReference type="EMBL" id="AIL32909.1"/>
    </source>
</evidence>
<evidence type="ECO:0000256" key="1">
    <source>
        <dbReference type="ARBA" id="ARBA00005446"/>
    </source>
</evidence>
<dbReference type="InterPro" id="IPR001650">
    <property type="entry name" value="Helicase_C-like"/>
</dbReference>
<dbReference type="SMART" id="SM00490">
    <property type="entry name" value="HELICc"/>
    <property type="match status" value="1"/>
</dbReference>
<sequence length="708" mass="79644">MDQQKIELEAMKILKSAYGENATFRDDQLEAIVSVVKKQKTLVVQKTGWGKSLVYFIATKLLKKPSSPIPPNVPNIFRSLYSTSGPTTLIISPLLALMNNQVEAAQKLGVNAVTINSEKSKDEENAIYANLHNIDALIVSPERLSNATFMKKLEQITTLELIVVDEAHCISEWGHDFRPDYQRILYLLQNLPANVAILGTTATANERVIKDIRQQLGEDTQVFKGPLVKKNLAIQINPSQNFSERMAWLLSVLSPGGKLHGLQGIVYCLTTRECHRIASLLKENHILAEEYHGSLDKEESASYLDKFYRNEINVLVATTKLGMGYDKHDVRFVIHYQLPQNLIAYYQQIGRAGRDGKLSYAVLLHGSEDDEIIDFFNKGSLASPQGLDEIISLAKNGVKQTEIMEKMNLKTGIIGSSLKYLETHRYIYKENSIYRKNLMNNFNIAQEAEKQQRLRESKQNEYKALKEYSTKKECLMQAVAKELDAPDGYETCGVCAVCQGKELFSTMNILENDIRKVDEFLKCTTGKISPRIKFADRSNIPVKLRMQEGWVLTDMYYSLLGQKVKAGKYIDNRFSDELLAESVALLKDEVAGLGIDTVVAIPSLNRPELVPDFAHRLSDALGLRFVPQALFKTKPSHEQKTQSNSVLQESNVRDSLGCDPRYIKDSIILLVDDMVDSRWTFTVASELLLRNGAKAVYPFALVQTGSAD</sequence>
<dbReference type="EMBL" id="CP009238">
    <property type="protein sequence ID" value="AIL32909.1"/>
    <property type="molecule type" value="Genomic_DNA"/>
</dbReference>
<evidence type="ECO:0000256" key="5">
    <source>
        <dbReference type="ARBA" id="ARBA00022840"/>
    </source>
</evidence>
<feature type="domain" description="Helicase ATP-binding" evidence="10">
    <location>
        <begin position="32"/>
        <end position="222"/>
    </location>
</feature>
<dbReference type="GO" id="GO:0043138">
    <property type="term" value="F:3'-5' DNA helicase activity"/>
    <property type="evidence" value="ECO:0007669"/>
    <property type="project" value="UniProtKB-EC"/>
</dbReference>
<keyword evidence="6" id="KW-0238">DNA-binding</keyword>
<dbReference type="Proteomes" id="UP000028945">
    <property type="component" value="Chromosome"/>
</dbReference>
<dbReference type="GO" id="GO:0030894">
    <property type="term" value="C:replisome"/>
    <property type="evidence" value="ECO:0007669"/>
    <property type="project" value="TreeGrafter"/>
</dbReference>
<evidence type="ECO:0000256" key="2">
    <source>
        <dbReference type="ARBA" id="ARBA00022741"/>
    </source>
</evidence>
<dbReference type="GO" id="GO:0005737">
    <property type="term" value="C:cytoplasm"/>
    <property type="evidence" value="ECO:0007669"/>
    <property type="project" value="TreeGrafter"/>
</dbReference>
<evidence type="ECO:0000256" key="6">
    <source>
        <dbReference type="ARBA" id="ARBA00023125"/>
    </source>
</evidence>
<dbReference type="GO" id="GO:0009378">
    <property type="term" value="F:four-way junction helicase activity"/>
    <property type="evidence" value="ECO:0007669"/>
    <property type="project" value="TreeGrafter"/>
</dbReference>
<dbReference type="eggNOG" id="COG0514">
    <property type="taxonomic scope" value="Bacteria"/>
</dbReference>
<dbReference type="AlphaFoldDB" id="A0A077DE25"/>
<dbReference type="PROSITE" id="PS51194">
    <property type="entry name" value="HELICASE_CTER"/>
    <property type="match status" value="1"/>
</dbReference>
<protein>
    <recommendedName>
        <fullName evidence="9">DNA 3'-5' helicase</fullName>
        <ecNumber evidence="9">5.6.2.4</ecNumber>
    </recommendedName>
</protein>
<gene>
    <name evidence="12" type="ORF">IX83_05895</name>
</gene>
<accession>A0A077DE25</accession>
<evidence type="ECO:0000256" key="4">
    <source>
        <dbReference type="ARBA" id="ARBA00022806"/>
    </source>
</evidence>
<evidence type="ECO:0000256" key="8">
    <source>
        <dbReference type="ARBA" id="ARBA00034617"/>
    </source>
</evidence>
<dbReference type="Gene3D" id="3.40.50.2020">
    <property type="match status" value="1"/>
</dbReference>
<comment type="similarity">
    <text evidence="1">Belongs to the helicase family. RecQ subfamily.</text>
</comment>
<dbReference type="Gene3D" id="3.40.50.300">
    <property type="entry name" value="P-loop containing nucleotide triphosphate hydrolases"/>
    <property type="match status" value="2"/>
</dbReference>
<evidence type="ECO:0000256" key="3">
    <source>
        <dbReference type="ARBA" id="ARBA00022801"/>
    </source>
</evidence>
<dbReference type="EC" id="5.6.2.4" evidence="9"/>
<dbReference type="GO" id="GO:0043590">
    <property type="term" value="C:bacterial nucleoid"/>
    <property type="evidence" value="ECO:0007669"/>
    <property type="project" value="TreeGrafter"/>
</dbReference>
<dbReference type="HOGENOM" id="CLU_001103_5_0_4"/>
<dbReference type="InterPro" id="IPR004589">
    <property type="entry name" value="DNA_helicase_ATP-dep_RecQ"/>
</dbReference>
<keyword evidence="3" id="KW-0378">Hydrolase</keyword>
<dbReference type="InterPro" id="IPR014001">
    <property type="entry name" value="Helicase_ATP-bd"/>
</dbReference>
<keyword evidence="2" id="KW-0547">Nucleotide-binding</keyword>
<dbReference type="SUPFAM" id="SSF52540">
    <property type="entry name" value="P-loop containing nucleoside triphosphate hydrolases"/>
    <property type="match status" value="1"/>
</dbReference>
<dbReference type="GO" id="GO:0006281">
    <property type="term" value="P:DNA repair"/>
    <property type="evidence" value="ECO:0007669"/>
    <property type="project" value="TreeGrafter"/>
</dbReference>
<proteinExistence type="inferred from homology"/>
<dbReference type="SUPFAM" id="SSF53271">
    <property type="entry name" value="PRTase-like"/>
    <property type="match status" value="1"/>
</dbReference>
<dbReference type="CDD" id="cd06223">
    <property type="entry name" value="PRTases_typeI"/>
    <property type="match status" value="1"/>
</dbReference>
<dbReference type="GO" id="GO:0006310">
    <property type="term" value="P:DNA recombination"/>
    <property type="evidence" value="ECO:0007669"/>
    <property type="project" value="InterPro"/>
</dbReference>
<dbReference type="InterPro" id="IPR011545">
    <property type="entry name" value="DEAD/DEAH_box_helicase_dom"/>
</dbReference>
<dbReference type="STRING" id="1072685.IX83_05895"/>
<keyword evidence="5 12" id="KW-0067">ATP-binding</keyword>
<dbReference type="KEGG" id="bpsi:IX83_05895"/>
<evidence type="ECO:0000256" key="9">
    <source>
        <dbReference type="ARBA" id="ARBA00034808"/>
    </source>
</evidence>
<dbReference type="InterPro" id="IPR027417">
    <property type="entry name" value="P-loop_NTPase"/>
</dbReference>
<dbReference type="InterPro" id="IPR000836">
    <property type="entry name" value="PRTase_dom"/>
</dbReference>
<keyword evidence="13" id="KW-1185">Reference proteome</keyword>
<dbReference type="GO" id="GO:0016787">
    <property type="term" value="F:hydrolase activity"/>
    <property type="evidence" value="ECO:0007669"/>
    <property type="project" value="UniProtKB-KW"/>
</dbReference>
<dbReference type="InterPro" id="IPR036390">
    <property type="entry name" value="WH_DNA-bd_sf"/>
</dbReference>
<dbReference type="NCBIfam" id="TIGR00614">
    <property type="entry name" value="recQ_fam"/>
    <property type="match status" value="1"/>
</dbReference>
<dbReference type="OrthoDB" id="9760034at2"/>
<dbReference type="RefSeq" id="WP_038500140.1">
    <property type="nucleotide sequence ID" value="NZ_AFWK01000016.1"/>
</dbReference>
<organism evidence="12 13">
    <name type="scientific">Basilea psittacipulmonis DSM 24701</name>
    <dbReference type="NCBI Taxonomy" id="1072685"/>
    <lineage>
        <taxon>Bacteria</taxon>
        <taxon>Pseudomonadati</taxon>
        <taxon>Pseudomonadota</taxon>
        <taxon>Betaproteobacteria</taxon>
        <taxon>Burkholderiales</taxon>
        <taxon>Alcaligenaceae</taxon>
        <taxon>Basilea</taxon>
    </lineage>
</organism>
<evidence type="ECO:0000259" key="10">
    <source>
        <dbReference type="PROSITE" id="PS51192"/>
    </source>
</evidence>
<dbReference type="GO" id="GO:0003677">
    <property type="term" value="F:DNA binding"/>
    <property type="evidence" value="ECO:0007669"/>
    <property type="project" value="UniProtKB-KW"/>
</dbReference>
<keyword evidence="7" id="KW-0413">Isomerase</keyword>
<evidence type="ECO:0000256" key="7">
    <source>
        <dbReference type="ARBA" id="ARBA00023235"/>
    </source>
</evidence>
<evidence type="ECO:0000259" key="11">
    <source>
        <dbReference type="PROSITE" id="PS51194"/>
    </source>
</evidence>
<name>A0A077DE25_9BURK</name>